<gene>
    <name evidence="2" type="ORF">Gohar_007104</name>
</gene>
<feature type="region of interest" description="Disordered" evidence="1">
    <location>
        <begin position="38"/>
        <end position="57"/>
    </location>
</feature>
<protein>
    <submittedName>
        <fullName evidence="2">Uncharacterized protein</fullName>
    </submittedName>
</protein>
<dbReference type="AlphaFoldDB" id="A0A7J9GFH1"/>
<proteinExistence type="predicted"/>
<evidence type="ECO:0000256" key="1">
    <source>
        <dbReference type="SAM" id="MobiDB-lite"/>
    </source>
</evidence>
<dbReference type="Proteomes" id="UP000593560">
    <property type="component" value="Unassembled WGS sequence"/>
</dbReference>
<accession>A0A7J9GFH1</accession>
<dbReference type="OrthoDB" id="1001143at2759"/>
<dbReference type="EMBL" id="JABFAD010000004">
    <property type="protein sequence ID" value="MBA0796327.1"/>
    <property type="molecule type" value="Genomic_DNA"/>
</dbReference>
<evidence type="ECO:0000313" key="2">
    <source>
        <dbReference type="EMBL" id="MBA0796327.1"/>
    </source>
</evidence>
<organism evidence="2 3">
    <name type="scientific">Gossypium harknessii</name>
    <dbReference type="NCBI Taxonomy" id="34285"/>
    <lineage>
        <taxon>Eukaryota</taxon>
        <taxon>Viridiplantae</taxon>
        <taxon>Streptophyta</taxon>
        <taxon>Embryophyta</taxon>
        <taxon>Tracheophyta</taxon>
        <taxon>Spermatophyta</taxon>
        <taxon>Magnoliopsida</taxon>
        <taxon>eudicotyledons</taxon>
        <taxon>Gunneridae</taxon>
        <taxon>Pentapetalae</taxon>
        <taxon>rosids</taxon>
        <taxon>malvids</taxon>
        <taxon>Malvales</taxon>
        <taxon>Malvaceae</taxon>
        <taxon>Malvoideae</taxon>
        <taxon>Gossypium</taxon>
    </lineage>
</organism>
<name>A0A7J9GFH1_9ROSI</name>
<feature type="compositionally biased region" description="Polar residues" evidence="1">
    <location>
        <begin position="41"/>
        <end position="57"/>
    </location>
</feature>
<evidence type="ECO:0000313" key="3">
    <source>
        <dbReference type="Proteomes" id="UP000593560"/>
    </source>
</evidence>
<comment type="caution">
    <text evidence="2">The sequence shown here is derived from an EMBL/GenBank/DDBJ whole genome shotgun (WGS) entry which is preliminary data.</text>
</comment>
<reference evidence="2 3" key="1">
    <citation type="journal article" date="2019" name="Genome Biol. Evol.">
        <title>Insights into the evolution of the New World diploid cottons (Gossypium, subgenus Houzingenia) based on genome sequencing.</title>
        <authorList>
            <person name="Grover C.E."/>
            <person name="Arick M.A. 2nd"/>
            <person name="Thrash A."/>
            <person name="Conover J.L."/>
            <person name="Sanders W.S."/>
            <person name="Peterson D.G."/>
            <person name="Frelichowski J.E."/>
            <person name="Scheffler J.A."/>
            <person name="Scheffler B.E."/>
            <person name="Wendel J.F."/>
        </authorList>
    </citation>
    <scope>NUCLEOTIDE SEQUENCE [LARGE SCALE GENOMIC DNA]</scope>
    <source>
        <strain evidence="2">0</strain>
        <tissue evidence="2">Leaf</tissue>
    </source>
</reference>
<keyword evidence="3" id="KW-1185">Reference proteome</keyword>
<sequence length="75" mass="8505">MSGAYPNPYMYPFSIPIQAWNVWLDASHFPMTPSQPIIYRPSSQEGPHEASSGSSTHFQSHRFMGFKLVTLISCR</sequence>